<evidence type="ECO:0000256" key="1">
    <source>
        <dbReference type="SAM" id="SignalP"/>
    </source>
</evidence>
<proteinExistence type="predicted"/>
<evidence type="ECO:0000313" key="2">
    <source>
        <dbReference type="EMBL" id="TCP44424.1"/>
    </source>
</evidence>
<organism evidence="2 3">
    <name type="scientific">Rhodovulum marinum</name>
    <dbReference type="NCBI Taxonomy" id="320662"/>
    <lineage>
        <taxon>Bacteria</taxon>
        <taxon>Pseudomonadati</taxon>
        <taxon>Pseudomonadota</taxon>
        <taxon>Alphaproteobacteria</taxon>
        <taxon>Rhodobacterales</taxon>
        <taxon>Paracoccaceae</taxon>
        <taxon>Rhodovulum</taxon>
    </lineage>
</organism>
<dbReference type="AlphaFoldDB" id="A0A4R2Q8L4"/>
<dbReference type="Proteomes" id="UP000294835">
    <property type="component" value="Unassembled WGS sequence"/>
</dbReference>
<dbReference type="RefSeq" id="WP_341799054.1">
    <property type="nucleotide sequence ID" value="NZ_SLXP01000001.1"/>
</dbReference>
<accession>A0A4R2Q8L4</accession>
<evidence type="ECO:0000313" key="3">
    <source>
        <dbReference type="Proteomes" id="UP000294835"/>
    </source>
</evidence>
<reference evidence="2 3" key="1">
    <citation type="submission" date="2019-03" db="EMBL/GenBank/DDBJ databases">
        <title>Genomic Encyclopedia of Type Strains, Phase IV (KMG-IV): sequencing the most valuable type-strain genomes for metagenomic binning, comparative biology and taxonomic classification.</title>
        <authorList>
            <person name="Goeker M."/>
        </authorList>
    </citation>
    <scope>NUCLEOTIDE SEQUENCE [LARGE SCALE GENOMIC DNA]</scope>
    <source>
        <strain evidence="2 3">DSM 18063</strain>
    </source>
</reference>
<keyword evidence="3" id="KW-1185">Reference proteome</keyword>
<feature type="signal peptide" evidence="1">
    <location>
        <begin position="1"/>
        <end position="20"/>
    </location>
</feature>
<keyword evidence="1" id="KW-0732">Signal</keyword>
<gene>
    <name evidence="2" type="ORF">EV662_101518</name>
</gene>
<dbReference type="EMBL" id="SLXP01000001">
    <property type="protein sequence ID" value="TCP44424.1"/>
    <property type="molecule type" value="Genomic_DNA"/>
</dbReference>
<comment type="caution">
    <text evidence="2">The sequence shown here is derived from an EMBL/GenBank/DDBJ whole genome shotgun (WGS) entry which is preliminary data.</text>
</comment>
<name>A0A4R2Q8L4_9RHOB</name>
<protein>
    <submittedName>
        <fullName evidence="2">Putative secreted protein</fullName>
    </submittedName>
</protein>
<sequence>MRILGLAGLALVGSLSAASATTMQLDYVGQEKGAAGTYFRFDGTDMAASAGEFTFDVAGTGQQLLAWCVDIAHRLIQTPTPYASAPDLFGPQIVDNLDRLFTQHYADVTDAVSSAAFQVAIWELVYDSADISLSSGMFSLRDRTPDSVETMAAEFLNLDASAGGYRLSFLRSEAGPVPSQNLVSVAPVPLPASAVLMLAGLAMLGSARRRGGA</sequence>
<feature type="chain" id="PRO_5020950260" evidence="1">
    <location>
        <begin position="21"/>
        <end position="213"/>
    </location>
</feature>